<proteinExistence type="predicted"/>
<evidence type="ECO:0000256" key="2">
    <source>
        <dbReference type="SAM" id="SignalP"/>
    </source>
</evidence>
<dbReference type="RefSeq" id="WP_147583671.1">
    <property type="nucleotide sequence ID" value="NZ_CP042831.1"/>
</dbReference>
<dbReference type="PROSITE" id="PS51257">
    <property type="entry name" value="PROKAR_LIPOPROTEIN"/>
    <property type="match status" value="1"/>
</dbReference>
<dbReference type="EMBL" id="CP042831">
    <property type="protein sequence ID" value="QEE50189.1"/>
    <property type="molecule type" value="Genomic_DNA"/>
</dbReference>
<gene>
    <name evidence="3" type="ORF">FUA48_11555</name>
</gene>
<protein>
    <recommendedName>
        <fullName evidence="5">DUF4595 domain-containing protein</fullName>
    </recommendedName>
</protein>
<feature type="signal peptide" evidence="2">
    <location>
        <begin position="1"/>
        <end position="18"/>
    </location>
</feature>
<feature type="region of interest" description="Disordered" evidence="1">
    <location>
        <begin position="18"/>
        <end position="37"/>
    </location>
</feature>
<evidence type="ECO:0000313" key="4">
    <source>
        <dbReference type="Proteomes" id="UP000321222"/>
    </source>
</evidence>
<dbReference type="Gene3D" id="2.180.10.10">
    <property type="entry name" value="RHS repeat-associated core"/>
    <property type="match status" value="1"/>
</dbReference>
<evidence type="ECO:0000313" key="3">
    <source>
        <dbReference type="EMBL" id="QEE50189.1"/>
    </source>
</evidence>
<keyword evidence="4" id="KW-1185">Reference proteome</keyword>
<dbReference type="OrthoDB" id="1339960at2"/>
<evidence type="ECO:0008006" key="5">
    <source>
        <dbReference type="Google" id="ProtNLM"/>
    </source>
</evidence>
<name>A0A5B9FV65_9FLAO</name>
<dbReference type="AlphaFoldDB" id="A0A5B9FV65"/>
<dbReference type="Proteomes" id="UP000321222">
    <property type="component" value="Chromosome"/>
</dbReference>
<dbReference type="KEGG" id="fak:FUA48_11555"/>
<organism evidence="3 4">
    <name type="scientific">Flavobacterium alkalisoli</name>
    <dbReference type="NCBI Taxonomy" id="2602769"/>
    <lineage>
        <taxon>Bacteria</taxon>
        <taxon>Pseudomonadati</taxon>
        <taxon>Bacteroidota</taxon>
        <taxon>Flavobacteriia</taxon>
        <taxon>Flavobacteriales</taxon>
        <taxon>Flavobacteriaceae</taxon>
        <taxon>Flavobacterium</taxon>
    </lineage>
</organism>
<evidence type="ECO:0000256" key="1">
    <source>
        <dbReference type="SAM" id="MobiDB-lite"/>
    </source>
</evidence>
<sequence length="303" mass="35016">MKLRLLFFAAFLSLASCTSDDSTDPVNENPDPTPPVEKNIKRIEEYGFNGETESLYQVILCENNKIHQILGYIDPDPSVISGMEEYSYDSQGRLNSLTYNYYTIYGDDTFTSFEYDAQGRLTYMKADDEDSSINRIREYTYNIEDNVVTGDYDPGGTLPNIYYMNGNGIIYKTEYENEFYSSITEVNYQGNNIVSNTRISNSTNFNPYTINYTYDYETEVKGQYLNLYRNSFGSTNNMVLFRADFYLAALCTDNYILTESKANSTDVNTYYEYSFDEDGYPVEIRRISSGSDVYFQKTVIIYE</sequence>
<reference evidence="3 4" key="1">
    <citation type="submission" date="2019-08" db="EMBL/GenBank/DDBJ databases">
        <title>Flavobacterium alkalisoli sp. nov., isolated from rhizosphere soil of Suaeda salsa.</title>
        <authorList>
            <person name="Sun J.-Q."/>
            <person name="Xu L."/>
        </authorList>
    </citation>
    <scope>NUCLEOTIDE SEQUENCE [LARGE SCALE GENOMIC DNA]</scope>
    <source>
        <strain evidence="3 4">XS-5</strain>
    </source>
</reference>
<accession>A0A5B9FV65</accession>
<feature type="chain" id="PRO_5023005303" description="DUF4595 domain-containing protein" evidence="2">
    <location>
        <begin position="19"/>
        <end position="303"/>
    </location>
</feature>
<keyword evidence="2" id="KW-0732">Signal</keyword>